<dbReference type="Proteomes" id="UP001215087">
    <property type="component" value="Unassembled WGS sequence"/>
</dbReference>
<name>A0ABT5UN34_EUBLI</name>
<comment type="caution">
    <text evidence="1">The sequence shown here is derived from an EMBL/GenBank/DDBJ whole genome shotgun (WGS) entry which is preliminary data.</text>
</comment>
<reference evidence="1 2" key="1">
    <citation type="submission" date="2023-02" db="EMBL/GenBank/DDBJ databases">
        <title>Comparative genome analysis of Eubacterium limosum species.</title>
        <authorList>
            <person name="Bak J.E."/>
        </authorList>
    </citation>
    <scope>NUCLEOTIDE SEQUENCE [LARGE SCALE GENOMIC DNA]</scope>
    <source>
        <strain evidence="1 2">KGMB01548</strain>
    </source>
</reference>
<keyword evidence="2" id="KW-1185">Reference proteome</keyword>
<sequence>MATCKMYAGEDFALMLSKLDTNADMIAKKAIYEGAGILADEINKNLKRVLSDDATGEMAKSFGIAPIKNNYEGWDTKLGFEGYDSKGTPNQLKARVLESGKHNQPKRPFVRPAINKKKKEVVQVMDETINEEIKKLDK</sequence>
<accession>A0ABT5UN34</accession>
<evidence type="ECO:0000313" key="2">
    <source>
        <dbReference type="Proteomes" id="UP001215087"/>
    </source>
</evidence>
<evidence type="ECO:0000313" key="1">
    <source>
        <dbReference type="EMBL" id="MDE1470354.1"/>
    </source>
</evidence>
<dbReference type="EMBL" id="JAQSVD010000003">
    <property type="protein sequence ID" value="MDE1470354.1"/>
    <property type="molecule type" value="Genomic_DNA"/>
</dbReference>
<organism evidence="1 2">
    <name type="scientific">Eubacterium limosum</name>
    <dbReference type="NCBI Taxonomy" id="1736"/>
    <lineage>
        <taxon>Bacteria</taxon>
        <taxon>Bacillati</taxon>
        <taxon>Bacillota</taxon>
        <taxon>Clostridia</taxon>
        <taxon>Eubacteriales</taxon>
        <taxon>Eubacteriaceae</taxon>
        <taxon>Eubacterium</taxon>
    </lineage>
</organism>
<dbReference type="RefSeq" id="WP_216546643.1">
    <property type="nucleotide sequence ID" value="NZ_JAJCLO010000031.1"/>
</dbReference>
<proteinExistence type="predicted"/>
<gene>
    <name evidence="1" type="ORF">PTZ04_08790</name>
</gene>
<protein>
    <submittedName>
        <fullName evidence="1">HK97 gp10 family phage protein</fullName>
    </submittedName>
</protein>